<reference evidence="3" key="1">
    <citation type="journal article" date="2015" name="Nature">
        <title>Complex archaea that bridge the gap between prokaryotes and eukaryotes.</title>
        <authorList>
            <person name="Spang A."/>
            <person name="Saw J.H."/>
            <person name="Jorgensen S.L."/>
            <person name="Zaremba-Niedzwiedzka K."/>
            <person name="Martijn J."/>
            <person name="Lind A.E."/>
            <person name="van Eijk R."/>
            <person name="Schleper C."/>
            <person name="Guy L."/>
            <person name="Ettema T.J."/>
        </authorList>
    </citation>
    <scope>NUCLEOTIDE SEQUENCE</scope>
</reference>
<name>A0A0F9IBH8_9ZZZZ</name>
<evidence type="ECO:0000313" key="3">
    <source>
        <dbReference type="EMBL" id="KKM24976.1"/>
    </source>
</evidence>
<feature type="domain" description="Nuclease associated modular" evidence="2">
    <location>
        <begin position="100"/>
        <end position="130"/>
    </location>
</feature>
<dbReference type="Gene3D" id="3.40.1440.10">
    <property type="entry name" value="GIY-YIG endonuclease"/>
    <property type="match status" value="1"/>
</dbReference>
<feature type="region of interest" description="Disordered" evidence="1">
    <location>
        <begin position="148"/>
        <end position="168"/>
    </location>
</feature>
<evidence type="ECO:0000256" key="1">
    <source>
        <dbReference type="SAM" id="MobiDB-lite"/>
    </source>
</evidence>
<comment type="caution">
    <text evidence="3">The sequence shown here is derived from an EMBL/GenBank/DDBJ whole genome shotgun (WGS) entry which is preliminary data.</text>
</comment>
<dbReference type="NCBIfam" id="TIGR01453">
    <property type="entry name" value="grpIintron_endo"/>
    <property type="match status" value="1"/>
</dbReference>
<dbReference type="Pfam" id="PF07460">
    <property type="entry name" value="NUMOD3"/>
    <property type="match status" value="1"/>
</dbReference>
<proteinExistence type="predicted"/>
<dbReference type="GO" id="GO:0003677">
    <property type="term" value="F:DNA binding"/>
    <property type="evidence" value="ECO:0007669"/>
    <property type="project" value="InterPro"/>
</dbReference>
<evidence type="ECO:0000259" key="2">
    <source>
        <dbReference type="Pfam" id="PF07460"/>
    </source>
</evidence>
<dbReference type="InterPro" id="IPR003611">
    <property type="entry name" value="NUMOD3"/>
</dbReference>
<protein>
    <recommendedName>
        <fullName evidence="2">Nuclease associated modular domain-containing protein</fullName>
    </recommendedName>
</protein>
<dbReference type="EMBL" id="LAZR01012813">
    <property type="protein sequence ID" value="KKM24976.1"/>
    <property type="molecule type" value="Genomic_DNA"/>
</dbReference>
<organism evidence="3">
    <name type="scientific">marine sediment metagenome</name>
    <dbReference type="NCBI Taxonomy" id="412755"/>
    <lineage>
        <taxon>unclassified sequences</taxon>
        <taxon>metagenomes</taxon>
        <taxon>ecological metagenomes</taxon>
    </lineage>
</organism>
<dbReference type="InterPro" id="IPR006350">
    <property type="entry name" value="Intron_endoG1"/>
</dbReference>
<dbReference type="Gene3D" id="1.10.10.60">
    <property type="entry name" value="Homeodomain-like"/>
    <property type="match status" value="1"/>
</dbReference>
<dbReference type="GO" id="GO:0004519">
    <property type="term" value="F:endonuclease activity"/>
    <property type="evidence" value="ECO:0007669"/>
    <property type="project" value="InterPro"/>
</dbReference>
<dbReference type="InterPro" id="IPR035901">
    <property type="entry name" value="GIY-YIG_endonuc_sf"/>
</dbReference>
<dbReference type="AlphaFoldDB" id="A0A0F9IBH8"/>
<gene>
    <name evidence="3" type="ORF">LCGC14_1599690</name>
</gene>
<dbReference type="SUPFAM" id="SSF82771">
    <property type="entry name" value="GIY-YIG endonuclease"/>
    <property type="match status" value="1"/>
</dbReference>
<sequence length="211" mass="24667">MYLYIATFPNDKKYIGITNNFKARKRKHRFLAKRGNVGYFYNAIRKYGWGNIKWNVSDGYNSWDDLCSAEITEIEMYNTHCYNFDSNGYNMTKGGDGTIGFTHSKKYKERLSKKWIGKNNPNYGKKLSTKQKLCMKKGRENRVLSQKEIDKQKANIPKGEKHHSAKLTQQKVNNIRKKYKNGGYTYRKLAQEYGVSETTVSRIVRGILWAN</sequence>
<accession>A0A0F9IBH8</accession>